<protein>
    <recommendedName>
        <fullName evidence="5">tRNA_anti-like</fullName>
    </recommendedName>
</protein>
<reference evidence="3 4" key="1">
    <citation type="journal article" date="2022" name="Microbiol. Res.">
        <title>Comparative genome analysis, predicted lifestyle and antimicrobial strategies of Lactococcus carnosus and Lactococcus paracarnosus isolated from meat.</title>
        <authorList>
            <person name="Werum V."/>
            <person name="Ehrmann M."/>
            <person name="Vogel R."/>
            <person name="Hilgarth M."/>
        </authorList>
    </citation>
    <scope>NUCLEOTIDE SEQUENCE [LARGE SCALE GENOMIC DNA]</scope>
    <source>
        <strain evidence="3 4">TMW21897</strain>
    </source>
</reference>
<evidence type="ECO:0000256" key="1">
    <source>
        <dbReference type="SAM" id="MobiDB-lite"/>
    </source>
</evidence>
<name>A0ABT0AK48_9LACT</name>
<comment type="caution">
    <text evidence="3">The sequence shown here is derived from an EMBL/GenBank/DDBJ whole genome shotgun (WGS) entry which is preliminary data.</text>
</comment>
<gene>
    <name evidence="3" type="ORF">GYN19_03045</name>
</gene>
<evidence type="ECO:0000313" key="3">
    <source>
        <dbReference type="EMBL" id="MCJ1976934.1"/>
    </source>
</evidence>
<sequence length="172" mass="18813">MEKNGKVKKPIFKKWWFWLIVVIVIIGAVGGGKGKTDKADNKKDNKVETKSESKKQEVAQATPVTFEQMVTDYKANGSAADEKYKNKELEFTGKVTKITDGVISGSDVTIEAGKFTDNEYMETTATVNIKDKEVAKTLVSGQEYTFTAKGTGAVVLDGGWVSNLTFKDGSIK</sequence>
<keyword evidence="2" id="KW-0472">Membrane</keyword>
<accession>A0ABT0AK48</accession>
<dbReference type="EMBL" id="JAAEDA010000003">
    <property type="protein sequence ID" value="MCJ1976934.1"/>
    <property type="molecule type" value="Genomic_DNA"/>
</dbReference>
<evidence type="ECO:0000313" key="4">
    <source>
        <dbReference type="Proteomes" id="UP001522462"/>
    </source>
</evidence>
<evidence type="ECO:0000256" key="2">
    <source>
        <dbReference type="SAM" id="Phobius"/>
    </source>
</evidence>
<feature type="transmembrane region" description="Helical" evidence="2">
    <location>
        <begin position="15"/>
        <end position="32"/>
    </location>
</feature>
<dbReference type="Proteomes" id="UP001522462">
    <property type="component" value="Unassembled WGS sequence"/>
</dbReference>
<dbReference type="Pfam" id="PF12869">
    <property type="entry name" value="tRNA_anti-like"/>
    <property type="match status" value="1"/>
</dbReference>
<evidence type="ECO:0008006" key="5">
    <source>
        <dbReference type="Google" id="ProtNLM"/>
    </source>
</evidence>
<proteinExistence type="predicted"/>
<dbReference type="InterPro" id="IPR024422">
    <property type="entry name" value="Protein_unknown_function_OB"/>
</dbReference>
<keyword evidence="4" id="KW-1185">Reference proteome</keyword>
<keyword evidence="2" id="KW-1133">Transmembrane helix</keyword>
<keyword evidence="2" id="KW-0812">Transmembrane</keyword>
<feature type="compositionally biased region" description="Basic and acidic residues" evidence="1">
    <location>
        <begin position="34"/>
        <end position="57"/>
    </location>
</feature>
<feature type="region of interest" description="Disordered" evidence="1">
    <location>
        <begin position="31"/>
        <end position="58"/>
    </location>
</feature>
<organism evidence="3 4">
    <name type="scientific">Pseudolactococcus paracarnosus</name>
    <dbReference type="NCBI Taxonomy" id="2749962"/>
    <lineage>
        <taxon>Bacteria</taxon>
        <taxon>Bacillati</taxon>
        <taxon>Bacillota</taxon>
        <taxon>Bacilli</taxon>
        <taxon>Lactobacillales</taxon>
        <taxon>Streptococcaceae</taxon>
        <taxon>Pseudolactococcus</taxon>
    </lineage>
</organism>